<feature type="transmembrane region" description="Helical" evidence="2">
    <location>
        <begin position="189"/>
        <end position="210"/>
    </location>
</feature>
<feature type="transmembrane region" description="Helical" evidence="2">
    <location>
        <begin position="256"/>
        <end position="276"/>
    </location>
</feature>
<keyword evidence="2" id="KW-0812">Transmembrane</keyword>
<feature type="transmembrane region" description="Helical" evidence="2">
    <location>
        <begin position="74"/>
        <end position="101"/>
    </location>
</feature>
<dbReference type="PANTHER" id="PTHR30188">
    <property type="entry name" value="ABC TRANSPORTER PERMEASE PROTEIN-RELATED"/>
    <property type="match status" value="1"/>
</dbReference>
<dbReference type="Proteomes" id="UP000198348">
    <property type="component" value="Unassembled WGS sequence"/>
</dbReference>
<accession>A0A239AI10</accession>
<keyword evidence="2" id="KW-0472">Membrane</keyword>
<evidence type="ECO:0000256" key="1">
    <source>
        <dbReference type="SAM" id="MobiDB-lite"/>
    </source>
</evidence>
<dbReference type="EMBL" id="FZNW01000040">
    <property type="protein sequence ID" value="SNR94583.1"/>
    <property type="molecule type" value="Genomic_DNA"/>
</dbReference>
<dbReference type="InterPro" id="IPR030802">
    <property type="entry name" value="Permease_MalE"/>
</dbReference>
<dbReference type="PANTHER" id="PTHR30188:SF13">
    <property type="entry name" value="CONSERVED HYPOTHETICAL INTEGRAL MEMBRANE PROTEIN YRBE3B"/>
    <property type="match status" value="1"/>
</dbReference>
<dbReference type="Pfam" id="PF02405">
    <property type="entry name" value="MlaE"/>
    <property type="match status" value="1"/>
</dbReference>
<dbReference type="AlphaFoldDB" id="A0A239AI10"/>
<evidence type="ECO:0000256" key="2">
    <source>
        <dbReference type="SAM" id="Phobius"/>
    </source>
</evidence>
<evidence type="ECO:0000313" key="3">
    <source>
        <dbReference type="EMBL" id="SNR94583.1"/>
    </source>
</evidence>
<keyword evidence="2" id="KW-1133">Transmembrane helix</keyword>
<feature type="transmembrane region" description="Helical" evidence="2">
    <location>
        <begin position="121"/>
        <end position="140"/>
    </location>
</feature>
<gene>
    <name evidence="3" type="ORF">SAMN06265360_1404</name>
</gene>
<keyword evidence="4" id="KW-1185">Reference proteome</keyword>
<evidence type="ECO:0000313" key="4">
    <source>
        <dbReference type="Proteomes" id="UP000198348"/>
    </source>
</evidence>
<protein>
    <submittedName>
        <fullName evidence="3">Phospholipid/cholesterol/gamma-HCH transport system permease protein</fullName>
    </submittedName>
</protein>
<organism evidence="3 4">
    <name type="scientific">Haloechinothrix alba</name>
    <dbReference type="NCBI Taxonomy" id="664784"/>
    <lineage>
        <taxon>Bacteria</taxon>
        <taxon>Bacillati</taxon>
        <taxon>Actinomycetota</taxon>
        <taxon>Actinomycetes</taxon>
        <taxon>Pseudonocardiales</taxon>
        <taxon>Pseudonocardiaceae</taxon>
        <taxon>Haloechinothrix</taxon>
    </lineage>
</organism>
<feature type="region of interest" description="Disordered" evidence="1">
    <location>
        <begin position="1"/>
        <end position="23"/>
    </location>
</feature>
<reference evidence="3 4" key="1">
    <citation type="submission" date="2017-06" db="EMBL/GenBank/DDBJ databases">
        <authorList>
            <person name="Kim H.J."/>
            <person name="Triplett B.A."/>
        </authorList>
    </citation>
    <scope>NUCLEOTIDE SEQUENCE [LARGE SCALE GENOMIC DNA]</scope>
    <source>
        <strain evidence="3 4">DSM 45207</strain>
    </source>
</reference>
<dbReference type="GO" id="GO:0005548">
    <property type="term" value="F:phospholipid transporter activity"/>
    <property type="evidence" value="ECO:0007669"/>
    <property type="project" value="TreeGrafter"/>
</dbReference>
<name>A0A239AI10_9PSEU</name>
<dbReference type="GO" id="GO:0043190">
    <property type="term" value="C:ATP-binding cassette (ABC) transporter complex"/>
    <property type="evidence" value="ECO:0007669"/>
    <property type="project" value="InterPro"/>
</dbReference>
<proteinExistence type="predicted"/>
<sequence>MRNTQTESIDVTDGPVSKSNVMEGTKAGPLARAVESVGRVVGFSVEVIRDLPVALRLYPSEVFRRSGVLIAQNAVVVLFMVFMYGLLVGLALHAITSTIGIGSYVAAPHTIGNLRGVLETVFGWIFAAKVGCGIVAEMGAMRINDEIDAMEVMGIQSIGYLAGTRVLAALFVLPFLWTIALVVEFTGGYLFNVMIAETVSAGGFVEVFFLVQNARDFIASVGWATLVGVVVTLVSCYYGYNVRGGPVNVGRNTAKAMLVNLVAISVIMMLLVQLLYGNDPNTPMAN</sequence>
<feature type="transmembrane region" description="Helical" evidence="2">
    <location>
        <begin position="217"/>
        <end position="240"/>
    </location>
</feature>
<feature type="transmembrane region" description="Helical" evidence="2">
    <location>
        <begin position="160"/>
        <end position="183"/>
    </location>
</feature>